<evidence type="ECO:0000313" key="3">
    <source>
        <dbReference type="Proteomes" id="UP001304340"/>
    </source>
</evidence>
<dbReference type="EMBL" id="CP138359">
    <property type="protein sequence ID" value="WPF83429.1"/>
    <property type="molecule type" value="Genomic_DNA"/>
</dbReference>
<proteinExistence type="predicted"/>
<dbReference type="KEGG" id="sbil:SANBI_001105"/>
<dbReference type="Pfam" id="PF12028">
    <property type="entry name" value="DUF3515"/>
    <property type="match status" value="1"/>
</dbReference>
<organism evidence="2 3">
    <name type="scientific">Sanguibacter biliveldensis</name>
    <dbReference type="NCBI Taxonomy" id="3030830"/>
    <lineage>
        <taxon>Bacteria</taxon>
        <taxon>Bacillati</taxon>
        <taxon>Actinomycetota</taxon>
        <taxon>Actinomycetes</taxon>
        <taxon>Micrococcales</taxon>
        <taxon>Sanguibacteraceae</taxon>
        <taxon>Sanguibacter</taxon>
    </lineage>
</organism>
<feature type="chain" id="PRO_5041983525" evidence="1">
    <location>
        <begin position="23"/>
        <end position="167"/>
    </location>
</feature>
<dbReference type="AlphaFoldDB" id="A0AAF0Z9M4"/>
<evidence type="ECO:0000256" key="1">
    <source>
        <dbReference type="SAM" id="SignalP"/>
    </source>
</evidence>
<keyword evidence="3" id="KW-1185">Reference proteome</keyword>
<dbReference type="PROSITE" id="PS51257">
    <property type="entry name" value="PROKAR_LIPOPROTEIN"/>
    <property type="match status" value="1"/>
</dbReference>
<feature type="signal peptide" evidence="1">
    <location>
        <begin position="1"/>
        <end position="22"/>
    </location>
</feature>
<accession>A0AAF0Z9M4</accession>
<evidence type="ECO:0000313" key="2">
    <source>
        <dbReference type="EMBL" id="WPF83429.1"/>
    </source>
</evidence>
<dbReference type="Proteomes" id="UP001304340">
    <property type="component" value="Chromosome"/>
</dbReference>
<gene>
    <name evidence="2" type="ORF">SANBI_001105</name>
</gene>
<dbReference type="RefSeq" id="WP_319159709.1">
    <property type="nucleotide sequence ID" value="NZ_CP138359.1"/>
</dbReference>
<dbReference type="InterPro" id="IPR021903">
    <property type="entry name" value="DUF3515"/>
</dbReference>
<keyword evidence="1" id="KW-0732">Signal</keyword>
<name>A0AAF0Z9M4_9MICO</name>
<sequence>MVRRPSARAARRTVAASLGVVAVTVGLTACTPTINVPAGVDAAEPICATVVLMLPDEVGGQSKVRASSQATAAWGEPGRAITLRCGVEPPAPTTQDCQSVDPGIPGLGTFDWITTQDDNGWTFTTYGREPAVSVQVPTELGGSQPTASLIDVARAVSEIPTTSHACR</sequence>
<protein>
    <submittedName>
        <fullName evidence="2">DUF3515 family protein</fullName>
    </submittedName>
</protein>
<reference evidence="3" key="1">
    <citation type="submission" date="2023-11" db="EMBL/GenBank/DDBJ databases">
        <authorList>
            <person name="Helweg L.P."/>
            <person name="Kiel A."/>
            <person name="Hitz F."/>
            <person name="Ruckert-Reed C."/>
            <person name="Busche T."/>
            <person name="Kaltschmidt B."/>
            <person name="Kaltschmidt C."/>
        </authorList>
    </citation>
    <scope>NUCLEOTIDE SEQUENCE [LARGE SCALE GENOMIC DNA]</scope>
    <source>
        <strain evidence="3">4.1</strain>
    </source>
</reference>